<reference evidence="2 3" key="1">
    <citation type="submission" date="2016-07" db="EMBL/GenBank/DDBJ databases">
        <title>Pervasive Adenine N6-methylation of Active Genes in Fungi.</title>
        <authorList>
            <consortium name="DOE Joint Genome Institute"/>
            <person name="Mondo S.J."/>
            <person name="Dannebaum R.O."/>
            <person name="Kuo R.C."/>
            <person name="Labutti K."/>
            <person name="Haridas S."/>
            <person name="Kuo A."/>
            <person name="Salamov A."/>
            <person name="Ahrendt S.R."/>
            <person name="Lipzen A."/>
            <person name="Sullivan W."/>
            <person name="Andreopoulos W.B."/>
            <person name="Clum A."/>
            <person name="Lindquist E."/>
            <person name="Daum C."/>
            <person name="Ramamoorthy G.K."/>
            <person name="Gryganskyi A."/>
            <person name="Culley D."/>
            <person name="Magnuson J.K."/>
            <person name="James T.Y."/>
            <person name="O'Malley M.A."/>
            <person name="Stajich J.E."/>
            <person name="Spatafora J.W."/>
            <person name="Visel A."/>
            <person name="Grigoriev I.V."/>
        </authorList>
    </citation>
    <scope>NUCLEOTIDE SEQUENCE [LARGE SCALE GENOMIC DNA]</scope>
    <source>
        <strain evidence="2 3">JEL800</strain>
    </source>
</reference>
<evidence type="ECO:0000313" key="2">
    <source>
        <dbReference type="EMBL" id="ORY45282.1"/>
    </source>
</evidence>
<feature type="signal peptide" evidence="1">
    <location>
        <begin position="1"/>
        <end position="18"/>
    </location>
</feature>
<feature type="chain" id="PRO_5013276987" evidence="1">
    <location>
        <begin position="19"/>
        <end position="92"/>
    </location>
</feature>
<keyword evidence="3" id="KW-1185">Reference proteome</keyword>
<sequence>MPASPLITLVLVAAAALAQDPSPTGATNNTAPPLGTPCKTNADCVGIGSACTTDFVCAVSKLDCSLTNLGQCGHDWQTVLSQPTVSTCFDCG</sequence>
<proteinExistence type="predicted"/>
<protein>
    <submittedName>
        <fullName evidence="2">Uncharacterized protein</fullName>
    </submittedName>
</protein>
<name>A0A1Y2CE34_9FUNG</name>
<dbReference type="EMBL" id="MCGO01000020">
    <property type="protein sequence ID" value="ORY45282.1"/>
    <property type="molecule type" value="Genomic_DNA"/>
</dbReference>
<gene>
    <name evidence="2" type="ORF">BCR33DRAFT_197923</name>
</gene>
<dbReference type="Proteomes" id="UP000193642">
    <property type="component" value="Unassembled WGS sequence"/>
</dbReference>
<accession>A0A1Y2CE34</accession>
<evidence type="ECO:0000313" key="3">
    <source>
        <dbReference type="Proteomes" id="UP000193642"/>
    </source>
</evidence>
<dbReference type="AlphaFoldDB" id="A0A1Y2CE34"/>
<keyword evidence="1" id="KW-0732">Signal</keyword>
<evidence type="ECO:0000256" key="1">
    <source>
        <dbReference type="SAM" id="SignalP"/>
    </source>
</evidence>
<organism evidence="2 3">
    <name type="scientific">Rhizoclosmatium globosum</name>
    <dbReference type="NCBI Taxonomy" id="329046"/>
    <lineage>
        <taxon>Eukaryota</taxon>
        <taxon>Fungi</taxon>
        <taxon>Fungi incertae sedis</taxon>
        <taxon>Chytridiomycota</taxon>
        <taxon>Chytridiomycota incertae sedis</taxon>
        <taxon>Chytridiomycetes</taxon>
        <taxon>Chytridiales</taxon>
        <taxon>Chytriomycetaceae</taxon>
        <taxon>Rhizoclosmatium</taxon>
    </lineage>
</organism>
<comment type="caution">
    <text evidence="2">The sequence shown here is derived from an EMBL/GenBank/DDBJ whole genome shotgun (WGS) entry which is preliminary data.</text>
</comment>